<gene>
    <name evidence="7" type="ORF">FUA24_21130</name>
</gene>
<evidence type="ECO:0000256" key="1">
    <source>
        <dbReference type="ARBA" id="ARBA00004613"/>
    </source>
</evidence>
<dbReference type="GO" id="GO:0004674">
    <property type="term" value="F:protein serine/threonine kinase activity"/>
    <property type="evidence" value="ECO:0007669"/>
    <property type="project" value="TreeGrafter"/>
</dbReference>
<dbReference type="PROSITE" id="PS51257">
    <property type="entry name" value="PROKAR_LIPOPROTEIN"/>
    <property type="match status" value="1"/>
</dbReference>
<feature type="chain" id="PRO_5022833321" evidence="5">
    <location>
        <begin position="19"/>
        <end position="386"/>
    </location>
</feature>
<evidence type="ECO:0000259" key="6">
    <source>
        <dbReference type="PROSITE" id="PS50234"/>
    </source>
</evidence>
<dbReference type="Pfam" id="PF25106">
    <property type="entry name" value="VWA_4"/>
    <property type="match status" value="1"/>
</dbReference>
<feature type="signal peptide" evidence="5">
    <location>
        <begin position="1"/>
        <end position="18"/>
    </location>
</feature>
<dbReference type="PANTHER" id="PTHR47763">
    <property type="entry name" value="ALPHA-PROTEIN KINASE VWKA"/>
    <property type="match status" value="1"/>
</dbReference>
<dbReference type="InterPro" id="IPR056861">
    <property type="entry name" value="HMCN1-like_VWA"/>
</dbReference>
<dbReference type="OrthoDB" id="9805121at2"/>
<feature type="region of interest" description="Disordered" evidence="4">
    <location>
        <begin position="27"/>
        <end position="49"/>
    </location>
</feature>
<dbReference type="PROSITE" id="PS50234">
    <property type="entry name" value="VWFA"/>
    <property type="match status" value="1"/>
</dbReference>
<dbReference type="EMBL" id="VSDQ01000729">
    <property type="protein sequence ID" value="TYA69801.1"/>
    <property type="molecule type" value="Genomic_DNA"/>
</dbReference>
<evidence type="ECO:0000256" key="4">
    <source>
        <dbReference type="SAM" id="MobiDB-lite"/>
    </source>
</evidence>
<dbReference type="InterPro" id="IPR036465">
    <property type="entry name" value="vWFA_dom_sf"/>
</dbReference>
<feature type="compositionally biased region" description="Gly residues" evidence="4">
    <location>
        <begin position="39"/>
        <end position="48"/>
    </location>
</feature>
<sequence>MKTILRLTLLQISLFLFACTGDGTSESGPTDFASSEDASGGGGGGQQGQAGLVTAGEWNDLTNWDFWNNILNEKDYSEMPAYWSFYHKNRISFIVQNNNTPINNATIELIRNDAVIWAAKTDNFGKAELWAGIFQDEHLTDLNNLSLKINGVLINQNLVLFKDGINEIDITPNTQNLNNVELSFIVDATGSMGDELEFLKEDLKSVINKVKQDDANLDIFTSTVFYRDEGDAYVTKASHFTNDLDETIAFINEQSANGGGDFPEAVHSALDLAINDLQWSDSAKTRIAFLLLDAPPHYTPVIVENIQNTIKAAAKKGIKVIPITASGIDKNTEFLMRFMAISTNATYVFITNDSGIGNDHLEPSVGQYEVEKLNDLMVRLIKKYSE</sequence>
<keyword evidence="3 5" id="KW-0732">Signal</keyword>
<evidence type="ECO:0000256" key="2">
    <source>
        <dbReference type="ARBA" id="ARBA00022525"/>
    </source>
</evidence>
<evidence type="ECO:0000256" key="5">
    <source>
        <dbReference type="SAM" id="SignalP"/>
    </source>
</evidence>
<dbReference type="InterPro" id="IPR002035">
    <property type="entry name" value="VWF_A"/>
</dbReference>
<keyword evidence="8" id="KW-1185">Reference proteome</keyword>
<evidence type="ECO:0000256" key="3">
    <source>
        <dbReference type="ARBA" id="ARBA00022729"/>
    </source>
</evidence>
<dbReference type="Proteomes" id="UP000323930">
    <property type="component" value="Unassembled WGS sequence"/>
</dbReference>
<name>A0A5D0HEV2_9FLAO</name>
<feature type="domain" description="VWFA" evidence="6">
    <location>
        <begin position="181"/>
        <end position="373"/>
    </location>
</feature>
<dbReference type="PANTHER" id="PTHR47763:SF1">
    <property type="entry name" value="DUF659 DOMAIN-CONTAINING PROTEIN"/>
    <property type="match status" value="1"/>
</dbReference>
<dbReference type="Gene3D" id="3.40.50.410">
    <property type="entry name" value="von Willebrand factor, type A domain"/>
    <property type="match status" value="1"/>
</dbReference>
<comment type="caution">
    <text evidence="7">The sequence shown here is derived from an EMBL/GenBank/DDBJ whole genome shotgun (WGS) entry which is preliminary data.</text>
</comment>
<dbReference type="GO" id="GO:0005737">
    <property type="term" value="C:cytoplasm"/>
    <property type="evidence" value="ECO:0007669"/>
    <property type="project" value="TreeGrafter"/>
</dbReference>
<proteinExistence type="predicted"/>
<reference evidence="7 8" key="1">
    <citation type="submission" date="2019-08" db="EMBL/GenBank/DDBJ databases">
        <title>Seonamhaeicola sediminis sp. nov., isolated from marine sediment.</title>
        <authorList>
            <person name="Cao W.R."/>
        </authorList>
    </citation>
    <scope>NUCLEOTIDE SEQUENCE [LARGE SCALE GENOMIC DNA]</scope>
    <source>
        <strain evidence="7 8">B011</strain>
    </source>
</reference>
<accession>A0A5D0HEV2</accession>
<dbReference type="AlphaFoldDB" id="A0A5D0HEV2"/>
<feature type="compositionally biased region" description="Polar residues" evidence="4">
    <location>
        <begin position="27"/>
        <end position="37"/>
    </location>
</feature>
<dbReference type="SUPFAM" id="SSF53300">
    <property type="entry name" value="vWA-like"/>
    <property type="match status" value="1"/>
</dbReference>
<protein>
    <submittedName>
        <fullName evidence="7">VWA domain-containing protein</fullName>
    </submittedName>
</protein>
<organism evidence="7 8">
    <name type="scientific">Seonamhaeicola marinus</name>
    <dbReference type="NCBI Taxonomy" id="1912246"/>
    <lineage>
        <taxon>Bacteria</taxon>
        <taxon>Pseudomonadati</taxon>
        <taxon>Bacteroidota</taxon>
        <taxon>Flavobacteriia</taxon>
        <taxon>Flavobacteriales</taxon>
        <taxon>Flavobacteriaceae</taxon>
    </lineage>
</organism>
<keyword evidence="2" id="KW-0964">Secreted</keyword>
<dbReference type="RefSeq" id="WP_148545071.1">
    <property type="nucleotide sequence ID" value="NZ_VSDQ01000729.1"/>
</dbReference>
<evidence type="ECO:0000313" key="8">
    <source>
        <dbReference type="Proteomes" id="UP000323930"/>
    </source>
</evidence>
<dbReference type="CDD" id="cd00198">
    <property type="entry name" value="vWFA"/>
    <property type="match status" value="1"/>
</dbReference>
<dbReference type="InterPro" id="IPR052969">
    <property type="entry name" value="Thr-specific_kinase-like"/>
</dbReference>
<comment type="subcellular location">
    <subcellularLocation>
        <location evidence="1">Secreted</location>
    </subcellularLocation>
</comment>
<evidence type="ECO:0000313" key="7">
    <source>
        <dbReference type="EMBL" id="TYA69801.1"/>
    </source>
</evidence>